<dbReference type="InterPro" id="IPR015816">
    <property type="entry name" value="Vitellinogen_b-sht_N"/>
</dbReference>
<dbReference type="Gene3D" id="1.25.10.20">
    <property type="entry name" value="Vitellinogen, superhelical"/>
    <property type="match status" value="1"/>
</dbReference>
<dbReference type="Pfam" id="PF01347">
    <property type="entry name" value="Vitellogenin_N"/>
    <property type="match status" value="1"/>
</dbReference>
<dbReference type="GO" id="GO:0034362">
    <property type="term" value="C:low-density lipoprotein particle"/>
    <property type="evidence" value="ECO:0007669"/>
    <property type="project" value="TreeGrafter"/>
</dbReference>
<keyword evidence="2" id="KW-0813">Transport</keyword>
<name>A0AAR2JER0_PYGNA</name>
<evidence type="ECO:0000256" key="1">
    <source>
        <dbReference type="ARBA" id="ARBA00004613"/>
    </source>
</evidence>
<dbReference type="SUPFAM" id="SSF48431">
    <property type="entry name" value="Lipovitellin-phosvitin complex, superhelical domain"/>
    <property type="match status" value="1"/>
</dbReference>
<dbReference type="InterPro" id="IPR009454">
    <property type="entry name" value="Lipid_transpt_open_b-sht"/>
</dbReference>
<dbReference type="Gene3D" id="2.30.230.10">
    <property type="entry name" value="Lipovitellin, beta-sheet shell regions, chain A"/>
    <property type="match status" value="1"/>
</dbReference>
<reference evidence="9" key="2">
    <citation type="submission" date="2025-08" db="UniProtKB">
        <authorList>
            <consortium name="Ensembl"/>
        </authorList>
    </citation>
    <scope>IDENTIFICATION</scope>
</reference>
<feature type="domain" description="Vitellogenin" evidence="8">
    <location>
        <begin position="1"/>
        <end position="591"/>
    </location>
</feature>
<dbReference type="GO" id="GO:0050750">
    <property type="term" value="F:low-density lipoprotein particle receptor binding"/>
    <property type="evidence" value="ECO:0007669"/>
    <property type="project" value="TreeGrafter"/>
</dbReference>
<keyword evidence="4" id="KW-0732">Signal</keyword>
<dbReference type="InterPro" id="IPR015817">
    <property type="entry name" value="Vitellinogen_open_b-sht_sub1"/>
</dbReference>
<dbReference type="GO" id="GO:0120020">
    <property type="term" value="F:cholesterol transfer activity"/>
    <property type="evidence" value="ECO:0007669"/>
    <property type="project" value="TreeGrafter"/>
</dbReference>
<dbReference type="PANTHER" id="PTHR13769">
    <property type="entry name" value="APOLIPOPROTEIN B"/>
    <property type="match status" value="1"/>
</dbReference>
<dbReference type="InterPro" id="IPR052418">
    <property type="entry name" value="Apolipoprotein_B"/>
</dbReference>
<comment type="caution">
    <text evidence="7">Lacks conserved residue(s) required for the propagation of feature annotation.</text>
</comment>
<dbReference type="SUPFAM" id="SSF56968">
    <property type="entry name" value="Lipovitellin-phosvitin complex, beta-sheet shell regions"/>
    <property type="match status" value="2"/>
</dbReference>
<evidence type="ECO:0000313" key="9">
    <source>
        <dbReference type="Ensembl" id="ENSPNAP00000048709.1"/>
    </source>
</evidence>
<evidence type="ECO:0000256" key="5">
    <source>
        <dbReference type="ARBA" id="ARBA00023055"/>
    </source>
</evidence>
<evidence type="ECO:0000256" key="7">
    <source>
        <dbReference type="PROSITE-ProRule" id="PRU00557"/>
    </source>
</evidence>
<keyword evidence="3" id="KW-0964">Secreted</keyword>
<dbReference type="Ensembl" id="ENSPNAT00000087114.1">
    <property type="protein sequence ID" value="ENSPNAP00000048709.1"/>
    <property type="gene ID" value="ENSPNAG00000021212.2"/>
</dbReference>
<dbReference type="InterPro" id="IPR015255">
    <property type="entry name" value="Vitellinogen_open_b-sht"/>
</dbReference>
<dbReference type="InterPro" id="IPR011030">
    <property type="entry name" value="Lipovitellin_superhlx_dom"/>
</dbReference>
<proteinExistence type="predicted"/>
<keyword evidence="10" id="KW-1185">Reference proteome</keyword>
<dbReference type="Pfam" id="PF09172">
    <property type="entry name" value="Vit_open_b-sht"/>
    <property type="match status" value="1"/>
</dbReference>
<evidence type="ECO:0000256" key="3">
    <source>
        <dbReference type="ARBA" id="ARBA00022525"/>
    </source>
</evidence>
<dbReference type="InterPro" id="IPR015819">
    <property type="entry name" value="Lipid_transp_b-sht_shell"/>
</dbReference>
<dbReference type="SMART" id="SM01169">
    <property type="entry name" value="DUF1943"/>
    <property type="match status" value="1"/>
</dbReference>
<dbReference type="InterPro" id="IPR001747">
    <property type="entry name" value="Vitellogenin_N"/>
</dbReference>
<dbReference type="GO" id="GO:0042632">
    <property type="term" value="P:cholesterol homeostasis"/>
    <property type="evidence" value="ECO:0007669"/>
    <property type="project" value="TreeGrafter"/>
</dbReference>
<dbReference type="Proteomes" id="UP001501920">
    <property type="component" value="Chromosome 4"/>
</dbReference>
<dbReference type="GO" id="GO:0034361">
    <property type="term" value="C:very-low-density lipoprotein particle"/>
    <property type="evidence" value="ECO:0007669"/>
    <property type="project" value="TreeGrafter"/>
</dbReference>
<dbReference type="GO" id="GO:0030301">
    <property type="term" value="P:cholesterol transport"/>
    <property type="evidence" value="ECO:0007669"/>
    <property type="project" value="TreeGrafter"/>
</dbReference>
<reference evidence="9 10" key="1">
    <citation type="submission" date="2020-10" db="EMBL/GenBank/DDBJ databases">
        <title>Pygocentrus nattereri (red-bellied piranha) genome, fPygNat1, primary haplotype.</title>
        <authorList>
            <person name="Myers G."/>
            <person name="Meyer A."/>
            <person name="Karagic N."/>
            <person name="Pippel M."/>
            <person name="Winkler S."/>
            <person name="Tracey A."/>
            <person name="Wood J."/>
            <person name="Formenti G."/>
            <person name="Howe K."/>
            <person name="Fedrigo O."/>
            <person name="Jarvis E.D."/>
        </authorList>
    </citation>
    <scope>NUCLEOTIDE SEQUENCE [LARGE SCALE GENOMIC DNA]</scope>
</reference>
<organism evidence="9 10">
    <name type="scientific">Pygocentrus nattereri</name>
    <name type="common">Red-bellied piranha</name>
    <dbReference type="NCBI Taxonomy" id="42514"/>
    <lineage>
        <taxon>Eukaryota</taxon>
        <taxon>Metazoa</taxon>
        <taxon>Chordata</taxon>
        <taxon>Craniata</taxon>
        <taxon>Vertebrata</taxon>
        <taxon>Euteleostomi</taxon>
        <taxon>Actinopterygii</taxon>
        <taxon>Neopterygii</taxon>
        <taxon>Teleostei</taxon>
        <taxon>Ostariophysi</taxon>
        <taxon>Characiformes</taxon>
        <taxon>Characoidei</taxon>
        <taxon>Pygocentrus</taxon>
    </lineage>
</organism>
<evidence type="ECO:0000256" key="2">
    <source>
        <dbReference type="ARBA" id="ARBA00022448"/>
    </source>
</evidence>
<dbReference type="Gene3D" id="2.20.80.10">
    <property type="entry name" value="Lipovitellin-phosvitin complex, chain A, domain 4"/>
    <property type="match status" value="1"/>
</dbReference>
<accession>A0AAR2JER0</accession>
<evidence type="ECO:0000313" key="10">
    <source>
        <dbReference type="Proteomes" id="UP001501920"/>
    </source>
</evidence>
<dbReference type="SMART" id="SM00638">
    <property type="entry name" value="LPD_N"/>
    <property type="match status" value="1"/>
</dbReference>
<reference evidence="9" key="3">
    <citation type="submission" date="2025-09" db="UniProtKB">
        <authorList>
            <consortium name="Ensembl"/>
        </authorList>
    </citation>
    <scope>IDENTIFICATION</scope>
</reference>
<protein>
    <recommendedName>
        <fullName evidence="8">Vitellogenin domain-containing protein</fullName>
    </recommendedName>
</protein>
<dbReference type="GO" id="GO:0042953">
    <property type="term" value="P:lipoprotein transport"/>
    <property type="evidence" value="ECO:0007669"/>
    <property type="project" value="TreeGrafter"/>
</dbReference>
<evidence type="ECO:0000256" key="4">
    <source>
        <dbReference type="ARBA" id="ARBA00022729"/>
    </source>
</evidence>
<dbReference type="PROSITE" id="PS51211">
    <property type="entry name" value="VITELLOGENIN"/>
    <property type="match status" value="1"/>
</dbReference>
<evidence type="ECO:0000256" key="6">
    <source>
        <dbReference type="ARBA" id="ARBA00023180"/>
    </source>
</evidence>
<dbReference type="GeneTree" id="ENSGT00590000083139"/>
<comment type="subcellular location">
    <subcellularLocation>
        <location evidence="1">Secreted</location>
    </subcellularLocation>
</comment>
<dbReference type="Gene3D" id="2.20.50.20">
    <property type="entry name" value="Lipovitellin. Chain A, domain 3"/>
    <property type="match status" value="1"/>
</dbReference>
<dbReference type="GO" id="GO:0006642">
    <property type="term" value="P:triglyceride mobilization"/>
    <property type="evidence" value="ECO:0007669"/>
    <property type="project" value="TreeGrafter"/>
</dbReference>
<dbReference type="Pfam" id="PF06448">
    <property type="entry name" value="DUF1081"/>
    <property type="match status" value="1"/>
</dbReference>
<dbReference type="PANTHER" id="PTHR13769:SF5">
    <property type="entry name" value="APOLIPOPROTEIN B-100-RELATED"/>
    <property type="match status" value="1"/>
</dbReference>
<sequence>MPLICFQVEIEVPGTCHYVVHMKECTLSEVTGADADGNPVFRAAAGADTFKIEMEKYAVIVEGDNDIKLFPEDGELINILNIKRGIISALAVPVLEEERNKRMPTVFGLCKTDYTVNAREDIATDVTITRDLSRCDNFRPIKDHTSPLALITGMHYPLAQLFRSKQTCNYKFDNQQKHMTSGDCTETHLLVPFSHKGRYGVMNVGKQTVSLLGVTEHNERVFDYNEANMKPLHLDVSVDMSPNQDADAILTILRELAGLSQTTHGNKRAHLAQRLVAVIRKSNADTLSAALPEALDISRSLTYQALFQCGTPACSSAMLKVLRTIGSTTAEIDAAVYAMGLVPNPSRALVKEMLEMARFKPTKLIYYATSNAGRVTPEIEAVADYFTEETGDCTGDQEHIYLTLRVIGNMAAAVGAASPDLKSAVIKCINQPAASPKVQQAAIQVFRLTPVPEEGRSDLMQVLLNGNDPVQKRIAAYLILMKDPQPAELDQLAAALRNERNLQAKSFFISHITNILSSTAPETKEQKILDALQGNEVEKVMDPTKFSRHYKIGSLVGNMIFEKANKLPKEVMLEMTLNAFGYDIDMFEVGVEGKGLEPTVEALFGPRGFFPDTAMKTIFFAMEKMPSQVNEVLSKIIPLKNHRKKRQASQNIIRDISQNVEKLIKDLKAQDTPEAMLYLRLLGAELGYLQIKDMEELAYSVAKVVENLLKMFPTDFIKGLFSSVDNELFLHYIFMDNEFYLPTGPGVPLRVALSGTFAPGVKGGLKIARDMSEIAFMPSVGVEFVAEIGAHLPDYVHSGLEMHTNIYHESGLSAKVALAHNQIKVTIPAPDGSSKLLSITNTLLSVAGDDINIVPAMEQRVNAHECRPLFSGLKQCSSIDFSDAWINDASPYFPLSGDSKYEIELRPTGEVSEYTATIKYTNEDMVDKVTVDVEAEGTLTKATAMMMFNRKDYTVSADLQIPEYLNVGLRIVTADPHSITIDLLSNDVSQASLVGLAKYVYIVKLFLHYDEKIEADIKSDVSTGTKTIAAEFDNIKAQISDLLNQQIGQTEMKVLHVLTSAVESYSTCIAIIVTLVYLNRETGANYHFGKDYYTITFPMPLGGKSSKDLNFPPALTTPNLAVPQLGLQISSIEVPLPEILVPETFTVSLPSLGMAEVSGKLSSNLYDLEATASAGRQSSEQRSYSASVEVIGTCPVDILSLRVQGSARLYETSSGTLKAEVKSAVYHKLIDASVSIFEEVNMVKEISIKSSSKFDATGPLGIEASLEHTGQVEISTEEISGDSNLKGTFVTGPVSGGVSLTQSLALFPFRPKARIQSDLKVDSTLLQAQNTFTTTYANGELSVLSNTDAFGDVLTHTAEVTIRKSTFAVKSDAKALALGLKIQNIAEVSVSAGDVNIKFETTTDHPEDYIRSLITATLNADGLAVNSNAAVKLAEHTATHKASLALNKNGLATNGTTFLNSPLVLKNTFSGVLDSTKASFSVKTKSEFVGIDLNNDISMSATTSTVDLVCKSQGSFDKYLQYVNDVHVHGEPYSAAVNINNDLTILAVKINNEAMFKAEPYKADLTGTLKLALDADELKHTYEISYADLIATAKCSTTAKLMGAHMSHDTEMEIAGLGVRINNNANFNSQPVRFTTTLQATAVPFSFNLNALANGDGELNLFGKQSAQVYTKFLLKAEPLAFAHSHECRVSTKHELNSDVIIETNFDKKVDTVLTPFEQLATIRVKSKINNNEISQDVSAYNNPERIGVEASGVFISGEIQDVSLSGFLKYEKNTESHAINLPFIESLPEVLENIKITAVTIAEDLQNYIQREDFIVEIQTLLQHISDFVTDLNLEERIIQLKNDLITFAQDCPITVEHLEASVMKLRSVAQKVITELGTRVSEVEGIMKEIVANGDVQKLTEKLKVLTEEFDINTVLLAVIEAFKDMVNLIAVIPTDDVNKMGDTLKQLIIELDIAGSCKEISDSVREFFVKYEVDKKIEAFLDKIVDLIKQFKIDQTVQGLINTLKSVEIPVTGILNKALTYLKTTEIKEIIEDLNTYLDAFIQTIQSFDYNAFVNEVNLIITKYTTKLNNLIASYELPQKLEAVREFINYALSSVSAFFKELRAFKVTDVIKTLKDTIDSGVLNDIKELAGTFKQKITDMDLREQILQALEFVKDIYTEVLTEVTDDLDDIFDITLGDEPIVTELKQIIEGIVDGLKTAELEFPSFTVPLTDLALPSMKFSLHQLQEIELPTQFEIPQFTILGSYTVPPVSITCEYIKQRLMELIDLIVNFEIEILTNNSYFEEISLNYLPDFSAMTLPEISIPDISFPAIPTLGDKYALNVPLPLPKIQLPKIPTAVVVPTFGKLYSEIRLRTPIYTLRTSAEIQNSTGNEQMHHFTAFLTSIGESSEYPVLNYNLDCTARIGVPRMSRLIIAETLKFIHSALTVEHQASVTFYGLSAQATAQTIMKATTTPYKADIVNRAFFAVEGGMSASLDTTYKHKVDIPFLSMTNEATLTQSAVAIQKDTTISVTVGQIGTGKVNLPDYSEEASYKSDLRYTMDLQNVKFTFTEDFDSATLKIKDTLNVNAVMLSHIDFNGQIETKSSYIKNSLLVASGRAHLGDRKVELEATHDTELVGPLSGTLSNALNIMVRPVEIVIDFQNKGNTKITLIKSLSAKIDLQNDYSVIVNSRTQRINTAALVRFNQYKYGYNFTIDNKESESGIYATANGETDLEFLTVPLSIPEIPVPMLDFSIPAISDLNLYEHSGLKHLLITTKQAIDVDGKIVYQKSKFPPIIDLGFISVPAIGNLNSEVSFKSSIFNLNANAGIHGDDLVIRVAATSTSVHKPLKAKLEGTSGLTLKRGVKLATTVSLENAHFSGNHDSTLTLNTENLEAAVAVSTFAKTKLPILTIDANHNFKTDTKTHLKAESILDIKYTYDLPIIKAVGKGDAEHTFKLDGAFSSISVESTAKGKIDGTLLQAGIVNGALDNGASIYMDSRGLRSNLKTDGNIYVNYADLKVEFDVNENLDMEAALARVYTVLNIASNNEVNIAALNTKGKHAVKATIDLAPLTADVEFDLSQPSNFGDLTMYEKTVVDLPKGMISYSTKIVSPIYTTNTAIEVEDITSPTFTDVNLRYAARRDGVSTSVSTPSAGFLGFQLHGKIPSEMYMRLYGRYAVSSF</sequence>
<evidence type="ECO:0000259" key="8">
    <source>
        <dbReference type="PROSITE" id="PS51211"/>
    </source>
</evidence>
<keyword evidence="6" id="KW-0325">Glycoprotein</keyword>
<dbReference type="GO" id="GO:0034359">
    <property type="term" value="C:mature chylomicron"/>
    <property type="evidence" value="ECO:0007669"/>
    <property type="project" value="TreeGrafter"/>
</dbReference>
<keyword evidence="5" id="KW-0445">Lipid transport</keyword>